<accession>A0A7W8FX92</accession>
<name>A0A7W8FX92_9FIRM</name>
<protein>
    <submittedName>
        <fullName evidence="3">Flavin reductase (DIM6/NTAB) family NADH-FMN oxidoreductase RutF</fullName>
    </submittedName>
</protein>
<keyword evidence="4" id="KW-1185">Reference proteome</keyword>
<feature type="domain" description="Flavin reductase like" evidence="2">
    <location>
        <begin position="14"/>
        <end position="169"/>
    </location>
</feature>
<evidence type="ECO:0000313" key="4">
    <source>
        <dbReference type="Proteomes" id="UP000539953"/>
    </source>
</evidence>
<reference evidence="3 4" key="1">
    <citation type="submission" date="2020-08" db="EMBL/GenBank/DDBJ databases">
        <title>Genomic Encyclopedia of Type Strains, Phase IV (KMG-IV): sequencing the most valuable type-strain genomes for metagenomic binning, comparative biology and taxonomic classification.</title>
        <authorList>
            <person name="Goeker M."/>
        </authorList>
    </citation>
    <scope>NUCLEOTIDE SEQUENCE [LARGE SCALE GENOMIC DNA]</scope>
    <source>
        <strain evidence="3 4">DSM 25799</strain>
    </source>
</reference>
<dbReference type="InterPro" id="IPR052174">
    <property type="entry name" value="Flavoredoxin"/>
</dbReference>
<comment type="similarity">
    <text evidence="1">Belongs to the flavoredoxin family.</text>
</comment>
<sequence>MKPSAFNTKIFNLFDQNWAIVTAGTPDRYNSMTISWGSMGTIWGAPNHGRPIVTVYINPLRYTYEVLNESDRFTVSFFPKANRPDLILMGTRTGRFGDTKKGTNLTPVFDDGFVYYRESILTFECEKLYQQTLDKKQIPASIADAFYAPEEQAHRMYIGEVKKIIEKGEEDE</sequence>
<dbReference type="PANTHER" id="PTHR43567:SF5">
    <property type="entry name" value="HYPOTHETICAL CYTOSOLIC PROTEIN"/>
    <property type="match status" value="1"/>
</dbReference>
<dbReference type="GO" id="GO:0016646">
    <property type="term" value="F:oxidoreductase activity, acting on the CH-NH group of donors, NAD or NADP as acceptor"/>
    <property type="evidence" value="ECO:0007669"/>
    <property type="project" value="UniProtKB-ARBA"/>
</dbReference>
<dbReference type="GO" id="GO:0010181">
    <property type="term" value="F:FMN binding"/>
    <property type="evidence" value="ECO:0007669"/>
    <property type="project" value="InterPro"/>
</dbReference>
<dbReference type="Proteomes" id="UP000539953">
    <property type="component" value="Unassembled WGS sequence"/>
</dbReference>
<comment type="caution">
    <text evidence="3">The sequence shown here is derived from an EMBL/GenBank/DDBJ whole genome shotgun (WGS) entry which is preliminary data.</text>
</comment>
<dbReference type="RefSeq" id="WP_183327617.1">
    <property type="nucleotide sequence ID" value="NZ_JACHHK010000002.1"/>
</dbReference>
<evidence type="ECO:0000256" key="1">
    <source>
        <dbReference type="ARBA" id="ARBA00038054"/>
    </source>
</evidence>
<dbReference type="Pfam" id="PF01613">
    <property type="entry name" value="Flavin_Reduct"/>
    <property type="match status" value="1"/>
</dbReference>
<dbReference type="SUPFAM" id="SSF50475">
    <property type="entry name" value="FMN-binding split barrel"/>
    <property type="match status" value="1"/>
</dbReference>
<gene>
    <name evidence="3" type="ORF">HNQ47_000741</name>
</gene>
<evidence type="ECO:0000313" key="3">
    <source>
        <dbReference type="EMBL" id="MBB5182722.1"/>
    </source>
</evidence>
<dbReference type="EMBL" id="JACHHK010000002">
    <property type="protein sequence ID" value="MBB5182722.1"/>
    <property type="molecule type" value="Genomic_DNA"/>
</dbReference>
<dbReference type="InterPro" id="IPR002563">
    <property type="entry name" value="Flavin_Rdtase-like_dom"/>
</dbReference>
<evidence type="ECO:0000259" key="2">
    <source>
        <dbReference type="Pfam" id="PF01613"/>
    </source>
</evidence>
<proteinExistence type="inferred from homology"/>
<dbReference type="AlphaFoldDB" id="A0A7W8FX92"/>
<organism evidence="3 4">
    <name type="scientific">Catenisphaera adipataccumulans</name>
    <dbReference type="NCBI Taxonomy" id="700500"/>
    <lineage>
        <taxon>Bacteria</taxon>
        <taxon>Bacillati</taxon>
        <taxon>Bacillota</taxon>
        <taxon>Erysipelotrichia</taxon>
        <taxon>Erysipelotrichales</taxon>
        <taxon>Erysipelotrichaceae</taxon>
        <taxon>Catenisphaera</taxon>
    </lineage>
</organism>
<dbReference type="Gene3D" id="2.30.110.10">
    <property type="entry name" value="Electron Transport, Fmn-binding Protein, Chain A"/>
    <property type="match status" value="1"/>
</dbReference>
<dbReference type="InterPro" id="IPR012349">
    <property type="entry name" value="Split_barrel_FMN-bd"/>
</dbReference>
<dbReference type="PANTHER" id="PTHR43567">
    <property type="entry name" value="FLAVOREDOXIN-RELATED-RELATED"/>
    <property type="match status" value="1"/>
</dbReference>